<proteinExistence type="predicted"/>
<name>A0A2U2BGL3_ALCFA</name>
<dbReference type="InterPro" id="IPR000868">
    <property type="entry name" value="Isochorismatase-like_dom"/>
</dbReference>
<evidence type="ECO:0000313" key="2">
    <source>
        <dbReference type="EMBL" id="PWE13117.1"/>
    </source>
</evidence>
<dbReference type="SUPFAM" id="SSF52499">
    <property type="entry name" value="Isochorismatase-like hydrolases"/>
    <property type="match status" value="1"/>
</dbReference>
<feature type="domain" description="Isochorismatase-like" evidence="1">
    <location>
        <begin position="81"/>
        <end position="149"/>
    </location>
</feature>
<dbReference type="Pfam" id="PF00857">
    <property type="entry name" value="Isochorismatase"/>
    <property type="match status" value="1"/>
</dbReference>
<reference evidence="2 3" key="1">
    <citation type="submission" date="2018-05" db="EMBL/GenBank/DDBJ databases">
        <title>Genome Sequence of an Efficient Indole-Degrading Bacterium, Alcaligenes sp.YBY.</title>
        <authorList>
            <person name="Yang B."/>
        </authorList>
    </citation>
    <scope>NUCLEOTIDE SEQUENCE [LARGE SCALE GENOMIC DNA]</scope>
    <source>
        <strain evidence="2 3">YBY</strain>
    </source>
</reference>
<dbReference type="Gene3D" id="3.40.50.850">
    <property type="entry name" value="Isochorismatase-like"/>
    <property type="match status" value="1"/>
</dbReference>
<dbReference type="AlphaFoldDB" id="A0A2U2BGL3"/>
<dbReference type="InterPro" id="IPR036380">
    <property type="entry name" value="Isochorismatase-like_sf"/>
</dbReference>
<gene>
    <name evidence="2" type="ORF">DF183_14895</name>
</gene>
<dbReference type="STRING" id="511.UZ73_15955"/>
<reference evidence="2 3" key="2">
    <citation type="submission" date="2018-05" db="EMBL/GenBank/DDBJ databases">
        <authorList>
            <person name="Lanie J.A."/>
            <person name="Ng W.-L."/>
            <person name="Kazmierczak K.M."/>
            <person name="Andrzejewski T.M."/>
            <person name="Davidsen T.M."/>
            <person name="Wayne K.J."/>
            <person name="Tettelin H."/>
            <person name="Glass J.I."/>
            <person name="Rusch D."/>
            <person name="Podicherti R."/>
            <person name="Tsui H.-C.T."/>
            <person name="Winkler M.E."/>
        </authorList>
    </citation>
    <scope>NUCLEOTIDE SEQUENCE [LARGE SCALE GENOMIC DNA]</scope>
    <source>
        <strain evidence="2 3">YBY</strain>
    </source>
</reference>
<sequence>MRQILLVVDVQSCFSPPPWLIDGINALSTRLPCAALIELHDESQTPFSSQLGWCPPRSDRCLVDAKQIFIKHGYAPSPAAMEYLQQCQADRILVCGIQTDTCVLAAGFALFDAGLHPTLITDLTVGSSLDRSGELGIKLWKHHFGRTIHSSELLAELDQS</sequence>
<evidence type="ECO:0000313" key="3">
    <source>
        <dbReference type="Proteomes" id="UP000245216"/>
    </source>
</evidence>
<comment type="caution">
    <text evidence="2">The sequence shown here is derived from an EMBL/GenBank/DDBJ whole genome shotgun (WGS) entry which is preliminary data.</text>
</comment>
<dbReference type="RefSeq" id="WP_063692959.1">
    <property type="nucleotide sequence ID" value="NZ_CP021079.1"/>
</dbReference>
<organism evidence="2 3">
    <name type="scientific">Alcaligenes faecalis</name>
    <dbReference type="NCBI Taxonomy" id="511"/>
    <lineage>
        <taxon>Bacteria</taxon>
        <taxon>Pseudomonadati</taxon>
        <taxon>Pseudomonadota</taxon>
        <taxon>Betaproteobacteria</taxon>
        <taxon>Burkholderiales</taxon>
        <taxon>Alcaligenaceae</taxon>
        <taxon>Alcaligenes</taxon>
    </lineage>
</organism>
<dbReference type="GO" id="GO:0016787">
    <property type="term" value="F:hydrolase activity"/>
    <property type="evidence" value="ECO:0007669"/>
    <property type="project" value="UniProtKB-KW"/>
</dbReference>
<dbReference type="EMBL" id="QEXO01000004">
    <property type="protein sequence ID" value="PWE13117.1"/>
    <property type="molecule type" value="Genomic_DNA"/>
</dbReference>
<accession>A0A2U2BGL3</accession>
<protein>
    <submittedName>
        <fullName evidence="2">Hydrolase</fullName>
    </submittedName>
</protein>
<dbReference type="Proteomes" id="UP000245216">
    <property type="component" value="Unassembled WGS sequence"/>
</dbReference>
<keyword evidence="2" id="KW-0378">Hydrolase</keyword>
<evidence type="ECO:0000259" key="1">
    <source>
        <dbReference type="Pfam" id="PF00857"/>
    </source>
</evidence>